<name>A0A4Q7IIV7_9GAMM</name>
<dbReference type="Gene3D" id="3.40.710.10">
    <property type="entry name" value="DD-peptidase/beta-lactamase superfamily"/>
    <property type="match status" value="1"/>
</dbReference>
<proteinExistence type="predicted"/>
<dbReference type="EMBL" id="PPSX01000078">
    <property type="protein sequence ID" value="RZQ51770.1"/>
    <property type="molecule type" value="Genomic_DNA"/>
</dbReference>
<evidence type="ECO:0000259" key="2">
    <source>
        <dbReference type="Pfam" id="PF00144"/>
    </source>
</evidence>
<accession>A0A4Q7IIV7</accession>
<dbReference type="InterPro" id="IPR012338">
    <property type="entry name" value="Beta-lactam/transpept-like"/>
</dbReference>
<keyword evidence="1" id="KW-1133">Transmembrane helix</keyword>
<dbReference type="SUPFAM" id="SSF56601">
    <property type="entry name" value="beta-lactamase/transpeptidase-like"/>
    <property type="match status" value="1"/>
</dbReference>
<comment type="caution">
    <text evidence="3">The sequence shown here is derived from an EMBL/GenBank/DDBJ whole genome shotgun (WGS) entry which is preliminary data.</text>
</comment>
<evidence type="ECO:0000313" key="4">
    <source>
        <dbReference type="Proteomes" id="UP000291338"/>
    </source>
</evidence>
<keyword evidence="1" id="KW-0472">Membrane</keyword>
<dbReference type="InterPro" id="IPR050789">
    <property type="entry name" value="Diverse_Enzym_Activities"/>
</dbReference>
<feature type="domain" description="Beta-lactamase-related" evidence="2">
    <location>
        <begin position="47"/>
        <end position="382"/>
    </location>
</feature>
<dbReference type="InterPro" id="IPR001466">
    <property type="entry name" value="Beta-lactam-related"/>
</dbReference>
<sequence>MNIKKKLNLRIMIKRLTFLIGIPFVLIISFLFYTDLHLYMRPTPKSFDEMLSQYMGAAKLPGASVLVFKEGEIVFSKQYGRANLESQTAPTQNTLYQVASVSKLVTGTAVLKLYEQGKLKLDDDINQYLPFSVRNPHFPDTPITIRMLLSHVSSISDGSFFLGSPYWDLYQDIGKKTFKPEALAQFIEGYFTSSSEYYDQGNNFNTSKPGTQPEYSNVAYGLLGYLVEHVSGMPFYEFCKQEIFTPLEMQHTRWLSENLETSDVAVPYSYHLMTRDYQGIGTYEMPTYADGGLKTSAIEFMRFLHIFVNDGNTIQGAPFLQPETVDEMLTVQYPKVNKISGLTWWVDDNKYMHGGSDPGVKALVAISKHEQWEFIFFANGGGFRTELGFELFRDDLYDYLNRYGPPLNN</sequence>
<protein>
    <recommendedName>
        <fullName evidence="2">Beta-lactamase-related domain-containing protein</fullName>
    </recommendedName>
</protein>
<keyword evidence="1" id="KW-0812">Transmembrane</keyword>
<dbReference type="Proteomes" id="UP000291338">
    <property type="component" value="Unassembled WGS sequence"/>
</dbReference>
<evidence type="ECO:0000256" key="1">
    <source>
        <dbReference type="SAM" id="Phobius"/>
    </source>
</evidence>
<dbReference type="Pfam" id="PF00144">
    <property type="entry name" value="Beta-lactamase"/>
    <property type="match status" value="1"/>
</dbReference>
<evidence type="ECO:0000313" key="3">
    <source>
        <dbReference type="EMBL" id="RZQ51770.1"/>
    </source>
</evidence>
<dbReference type="PANTHER" id="PTHR43283">
    <property type="entry name" value="BETA-LACTAMASE-RELATED"/>
    <property type="match status" value="1"/>
</dbReference>
<dbReference type="AlphaFoldDB" id="A0A4Q7IIV7"/>
<organism evidence="3 4">
    <name type="scientific">Pseudoalteromonas phenolica</name>
    <dbReference type="NCBI Taxonomy" id="161398"/>
    <lineage>
        <taxon>Bacteria</taxon>
        <taxon>Pseudomonadati</taxon>
        <taxon>Pseudomonadota</taxon>
        <taxon>Gammaproteobacteria</taxon>
        <taxon>Alteromonadales</taxon>
        <taxon>Pseudoalteromonadaceae</taxon>
        <taxon>Pseudoalteromonas</taxon>
    </lineage>
</organism>
<reference evidence="3 4" key="1">
    <citation type="submission" date="2018-01" db="EMBL/GenBank/DDBJ databases">
        <title>Co-occurrence of chitin degradation, pigmentation and bioactivity in marine Pseudoalteromonas.</title>
        <authorList>
            <person name="Paulsen S."/>
            <person name="Gram L."/>
            <person name="Machado H."/>
        </authorList>
    </citation>
    <scope>NUCLEOTIDE SEQUENCE [LARGE SCALE GENOMIC DNA]</scope>
    <source>
        <strain evidence="3 4">S3898</strain>
    </source>
</reference>
<feature type="transmembrane region" description="Helical" evidence="1">
    <location>
        <begin position="12"/>
        <end position="33"/>
    </location>
</feature>
<gene>
    <name evidence="3" type="ORF">C1E23_17425</name>
</gene>